<accession>A0A9Q0MEY3</accession>
<gene>
    <name evidence="1" type="ORF">RDWZM_002952</name>
</gene>
<protein>
    <recommendedName>
        <fullName evidence="3">C2H2-type domain-containing protein</fullName>
    </recommendedName>
</protein>
<evidence type="ECO:0008006" key="3">
    <source>
        <dbReference type="Google" id="ProtNLM"/>
    </source>
</evidence>
<keyword evidence="2" id="KW-1185">Reference proteome</keyword>
<dbReference type="EMBL" id="JAPWDV010000001">
    <property type="protein sequence ID" value="KAJ6224407.1"/>
    <property type="molecule type" value="Genomic_DNA"/>
</dbReference>
<dbReference type="OMA" id="KITWHIL"/>
<evidence type="ECO:0000313" key="1">
    <source>
        <dbReference type="EMBL" id="KAJ6224407.1"/>
    </source>
</evidence>
<sequence>MESEHDEPLFNNNILKHRFLPEGIVLSKPKRELIETLPVGSKKKQSLIRLIADGIRIDPDSSSTYAGFLCVICDQKLPSLDFVNQHIAERHNEPIDLLLKTANKPVVGLDSIIEYRNDKNEIIQYECTLCKLFFLKHVIFWHVISYPHKEKFFNSKYSEHPISQMVDRKTKLEKIDQLLIEHENKLSDRGKFLSKPFTSGMIESVNISKLNMAYIRKLFPTETSKVNQLCLKEERALHNLKTHLSLQVQNPRQFARGKEILQEMNKALIDYSDYKV</sequence>
<comment type="caution">
    <text evidence="1">The sequence shown here is derived from an EMBL/GenBank/DDBJ whole genome shotgun (WGS) entry which is preliminary data.</text>
</comment>
<reference evidence="1" key="1">
    <citation type="submission" date="2022-12" db="EMBL/GenBank/DDBJ databases">
        <title>Genome assemblies of Blomia tropicalis.</title>
        <authorList>
            <person name="Cui Y."/>
        </authorList>
    </citation>
    <scope>NUCLEOTIDE SEQUENCE</scope>
    <source>
        <tissue evidence="1">Adult mites</tissue>
    </source>
</reference>
<dbReference type="Proteomes" id="UP001142055">
    <property type="component" value="Chromosome 1"/>
</dbReference>
<proteinExistence type="predicted"/>
<evidence type="ECO:0000313" key="2">
    <source>
        <dbReference type="Proteomes" id="UP001142055"/>
    </source>
</evidence>
<organism evidence="1 2">
    <name type="scientific">Blomia tropicalis</name>
    <name type="common">Mite</name>
    <dbReference type="NCBI Taxonomy" id="40697"/>
    <lineage>
        <taxon>Eukaryota</taxon>
        <taxon>Metazoa</taxon>
        <taxon>Ecdysozoa</taxon>
        <taxon>Arthropoda</taxon>
        <taxon>Chelicerata</taxon>
        <taxon>Arachnida</taxon>
        <taxon>Acari</taxon>
        <taxon>Acariformes</taxon>
        <taxon>Sarcoptiformes</taxon>
        <taxon>Astigmata</taxon>
        <taxon>Glycyphagoidea</taxon>
        <taxon>Echimyopodidae</taxon>
        <taxon>Blomia</taxon>
    </lineage>
</organism>
<dbReference type="AlphaFoldDB" id="A0A9Q0MEY3"/>
<name>A0A9Q0MEY3_BLOTA</name>